<dbReference type="Gene3D" id="2.60.40.10">
    <property type="entry name" value="Immunoglobulins"/>
    <property type="match status" value="1"/>
</dbReference>
<reference evidence="2 3" key="1">
    <citation type="submission" date="2019-04" db="EMBL/GenBank/DDBJ databases">
        <authorList>
            <person name="Feng G."/>
            <person name="Zhang J."/>
            <person name="Zhu H."/>
        </authorList>
    </citation>
    <scope>NUCLEOTIDE SEQUENCE [LARGE SCALE GENOMIC DNA]</scope>
    <source>
        <strain evidence="2 3">JCM 17223</strain>
    </source>
</reference>
<name>A0A4Z0PKE8_9BACT</name>
<comment type="caution">
    <text evidence="2">The sequence shown here is derived from an EMBL/GenBank/DDBJ whole genome shotgun (WGS) entry which is preliminary data.</text>
</comment>
<dbReference type="InterPro" id="IPR011050">
    <property type="entry name" value="Pectin_lyase_fold/virulence"/>
</dbReference>
<dbReference type="InterPro" id="IPR012334">
    <property type="entry name" value="Pectin_lyas_fold"/>
</dbReference>
<dbReference type="AlphaFoldDB" id="A0A4Z0PKE8"/>
<dbReference type="InterPro" id="IPR013783">
    <property type="entry name" value="Ig-like_fold"/>
</dbReference>
<evidence type="ECO:0000313" key="3">
    <source>
        <dbReference type="Proteomes" id="UP000297739"/>
    </source>
</evidence>
<accession>A0A4Z0PKE8</accession>
<dbReference type="SMART" id="SM00710">
    <property type="entry name" value="PbH1"/>
    <property type="match status" value="8"/>
</dbReference>
<sequence length="984" mass="103184">MKHFVQHTLPGCILLLTTSLLAAAQPQQHRPAVASLYVNDASQTGDAFTTTPGNDATGDGSSTAPYATVAKALASADAATSTIFIDAGTYSERVILNKNISLQGVDTARTVFDGGLVPSDIQTQETGIFITAVGGTPTNPVTIADLKVRAYDYGIQNDNQVNHVNFLIEDVTTTENRQFGIYWNGYPSFTENITFRRVRAAKTALAPNTRNNGAGRGLFLVNGSKINILIEDGVFEQNRRAGIDINDGSVSGLVIRNCRLGSNLGPAIAVLGAAGLRDGGGNFVTPAALIENNTIRNNASNGLELKSCTGTGRSSGPGSLVVRNNYVVRTIGAPTNLAEDNAGIAFIDRDRNVIVTGGGVTSDLLTGGAYIQNNIVRGYLADALRTAFNVNGFGVVLEGANNKVFGNVIAQCQRGIQVQDRPANSTGSTPFFDIDRNASLVSTGDSIRNNSIDSCFTSVRAVNLSQVVNASLNWLGSNQATSIRGTNAAGRDGLLLTLGGPATSFAQVSSLEPTGRIDYSPFLHTRTDASAAVGFQSDLSYLHADRFSPTTGSDGRLQEALTAVAENGTVETVAATYDETATITKNVTLTNDGPTTVQNLGVNAPGKVGILAAPFSLSGTLTLTSGLLRTSTLGLLTLNAGAGATEGNTASYVDGPLRKLGNSAFVFPLGKAGFWARLAISAPSNPATAFTGEYFASPFPNRTASPPLNEVSSVEYWNLDRAGSTDAVTVRLYFENSGRSGIDEFSNDLQVARYDGSTWISEGNGGLGGSLAAGSVVSAGPVASFGPFTFGSLSPVVNPLPVELVSFTATERQPGTVTLEWQTASEKNNRGFAIERSVDARSWQQLAFVEGQGTTTTVSRYSHQDRPELTSVVYYRLRQIDLDGKFAYSPVASITRDTEQRPGAGLALSPNPATSYTTLQLPAPVSGPLQVSLTDLAGRIVLRTTLTDATNLQLILPASLPAGTYLVRVSGAGISGKAVRLLKQ</sequence>
<dbReference type="SUPFAM" id="SSF51126">
    <property type="entry name" value="Pectin lyase-like"/>
    <property type="match status" value="1"/>
</dbReference>
<dbReference type="OrthoDB" id="863479at2"/>
<keyword evidence="1" id="KW-0732">Signal</keyword>
<organism evidence="2 3">
    <name type="scientific">Hymenobacter elongatus</name>
    <dbReference type="NCBI Taxonomy" id="877208"/>
    <lineage>
        <taxon>Bacteria</taxon>
        <taxon>Pseudomonadati</taxon>
        <taxon>Bacteroidota</taxon>
        <taxon>Cytophagia</taxon>
        <taxon>Cytophagales</taxon>
        <taxon>Hymenobacteraceae</taxon>
        <taxon>Hymenobacter</taxon>
    </lineage>
</organism>
<dbReference type="InterPro" id="IPR006626">
    <property type="entry name" value="PbH1"/>
</dbReference>
<dbReference type="EMBL" id="SRLD01000022">
    <property type="protein sequence ID" value="TGE15574.1"/>
    <property type="molecule type" value="Genomic_DNA"/>
</dbReference>
<evidence type="ECO:0000256" key="1">
    <source>
        <dbReference type="SAM" id="SignalP"/>
    </source>
</evidence>
<dbReference type="Proteomes" id="UP000297739">
    <property type="component" value="Unassembled WGS sequence"/>
</dbReference>
<proteinExistence type="predicted"/>
<dbReference type="Gene3D" id="2.160.20.10">
    <property type="entry name" value="Single-stranded right-handed beta-helix, Pectin lyase-like"/>
    <property type="match status" value="1"/>
</dbReference>
<dbReference type="RefSeq" id="WP_135498106.1">
    <property type="nucleotide sequence ID" value="NZ_SRLD01000022.1"/>
</dbReference>
<dbReference type="NCBIfam" id="TIGR04183">
    <property type="entry name" value="Por_Secre_tail"/>
    <property type="match status" value="1"/>
</dbReference>
<feature type="chain" id="PRO_5021495421" evidence="1">
    <location>
        <begin position="23"/>
        <end position="984"/>
    </location>
</feature>
<protein>
    <submittedName>
        <fullName evidence="2">T9SS type A sorting domain-containing protein</fullName>
    </submittedName>
</protein>
<feature type="signal peptide" evidence="1">
    <location>
        <begin position="1"/>
        <end position="22"/>
    </location>
</feature>
<gene>
    <name evidence="2" type="ORF">E5J99_12300</name>
</gene>
<keyword evidence="3" id="KW-1185">Reference proteome</keyword>
<evidence type="ECO:0000313" key="2">
    <source>
        <dbReference type="EMBL" id="TGE15574.1"/>
    </source>
</evidence>
<dbReference type="InterPro" id="IPR026444">
    <property type="entry name" value="Secre_tail"/>
</dbReference>